<name>A0A4C1YQQ2_EUMVA</name>
<evidence type="ECO:0000313" key="3">
    <source>
        <dbReference type="Proteomes" id="UP000299102"/>
    </source>
</evidence>
<comment type="caution">
    <text evidence="2">The sequence shown here is derived from an EMBL/GenBank/DDBJ whole genome shotgun (WGS) entry which is preliminary data.</text>
</comment>
<dbReference type="Pfam" id="PF00078">
    <property type="entry name" value="RVT_1"/>
    <property type="match status" value="1"/>
</dbReference>
<dbReference type="AlphaFoldDB" id="A0A4C1YQQ2"/>
<reference evidence="2 3" key="1">
    <citation type="journal article" date="2019" name="Commun. Biol.">
        <title>The bagworm genome reveals a unique fibroin gene that provides high tensile strength.</title>
        <authorList>
            <person name="Kono N."/>
            <person name="Nakamura H."/>
            <person name="Ohtoshi R."/>
            <person name="Tomita M."/>
            <person name="Numata K."/>
            <person name="Arakawa K."/>
        </authorList>
    </citation>
    <scope>NUCLEOTIDE SEQUENCE [LARGE SCALE GENOMIC DNA]</scope>
</reference>
<dbReference type="EMBL" id="BGZK01001311">
    <property type="protein sequence ID" value="GBP76949.1"/>
    <property type="molecule type" value="Genomic_DNA"/>
</dbReference>
<sequence length="107" mass="12135">MGHTLIGLISGGVSDRCVASLWLFNLFMDSCLYLNLKQYECGLRTNDLSVKCLLYANDQVIPAPSECELEIINKMNDSVKKRGMKVNVSKTKVAVFEEGEMRHIHRR</sequence>
<dbReference type="Proteomes" id="UP000299102">
    <property type="component" value="Unassembled WGS sequence"/>
</dbReference>
<keyword evidence="3" id="KW-1185">Reference proteome</keyword>
<gene>
    <name evidence="2" type="ORF">EVAR_45029_1</name>
</gene>
<dbReference type="InterPro" id="IPR000477">
    <property type="entry name" value="RT_dom"/>
</dbReference>
<dbReference type="InterPro" id="IPR043502">
    <property type="entry name" value="DNA/RNA_pol_sf"/>
</dbReference>
<proteinExistence type="predicted"/>
<feature type="domain" description="Reverse transcriptase" evidence="1">
    <location>
        <begin position="17"/>
        <end position="94"/>
    </location>
</feature>
<evidence type="ECO:0000313" key="2">
    <source>
        <dbReference type="EMBL" id="GBP76949.1"/>
    </source>
</evidence>
<dbReference type="GO" id="GO:0071897">
    <property type="term" value="P:DNA biosynthetic process"/>
    <property type="evidence" value="ECO:0007669"/>
    <property type="project" value="UniProtKB-ARBA"/>
</dbReference>
<dbReference type="SUPFAM" id="SSF56672">
    <property type="entry name" value="DNA/RNA polymerases"/>
    <property type="match status" value="1"/>
</dbReference>
<accession>A0A4C1YQQ2</accession>
<organism evidence="2 3">
    <name type="scientific">Eumeta variegata</name>
    <name type="common">Bagworm moth</name>
    <name type="synonym">Eumeta japonica</name>
    <dbReference type="NCBI Taxonomy" id="151549"/>
    <lineage>
        <taxon>Eukaryota</taxon>
        <taxon>Metazoa</taxon>
        <taxon>Ecdysozoa</taxon>
        <taxon>Arthropoda</taxon>
        <taxon>Hexapoda</taxon>
        <taxon>Insecta</taxon>
        <taxon>Pterygota</taxon>
        <taxon>Neoptera</taxon>
        <taxon>Endopterygota</taxon>
        <taxon>Lepidoptera</taxon>
        <taxon>Glossata</taxon>
        <taxon>Ditrysia</taxon>
        <taxon>Tineoidea</taxon>
        <taxon>Psychidae</taxon>
        <taxon>Oiketicinae</taxon>
        <taxon>Eumeta</taxon>
    </lineage>
</organism>
<protein>
    <recommendedName>
        <fullName evidence="1">Reverse transcriptase domain-containing protein</fullName>
    </recommendedName>
</protein>
<dbReference type="OrthoDB" id="10014409at2759"/>
<evidence type="ECO:0000259" key="1">
    <source>
        <dbReference type="Pfam" id="PF00078"/>
    </source>
</evidence>